<proteinExistence type="predicted"/>
<dbReference type="STRING" id="71717.A0A4Y7TEI4"/>
<sequence>MSDNTTTTSGPKPDIIRIGFVGLSSTGWAAMALKHSLLDPLVQEHFKLVAISTTNEASALASAATYTEAFGTPIKAYWGDASKIANDPEVDLVAISVKAPHHKGIALKAIEAGKDFFLEWQAGRDEKETRELADKAKAKGVKSLIGLQARHGGVIQKARKIIEEGKIGKVLSTTVNFLMPREINSMAPHVLSRLEYALKPENQITLINSPGGHFFDVFIQVLGPLSRVSASGTSIYPTVTLLDDATSQPTTATHPAFFPDHITINGILKSSGAWVTVIIRQGHKSTPGRTQLNWEIDGEDGVVKIEDNRSLGMNMGAHDPEHLYLNGEEVVWDEEKEGHAKYESPVPFLRDNWLAFYKGRENGANYMDIEEAAKLRDFLAAITKSIEEGGRWIDL</sequence>
<dbReference type="Gene3D" id="3.40.50.720">
    <property type="entry name" value="NAD(P)-binding Rossmann-like Domain"/>
    <property type="match status" value="1"/>
</dbReference>
<dbReference type="Pfam" id="PF01408">
    <property type="entry name" value="GFO_IDH_MocA"/>
    <property type="match status" value="1"/>
</dbReference>
<dbReference type="Gene3D" id="3.30.360.10">
    <property type="entry name" value="Dihydrodipicolinate Reductase, domain 2"/>
    <property type="match status" value="1"/>
</dbReference>
<dbReference type="InterPro" id="IPR000683">
    <property type="entry name" value="Gfo/Idh/MocA-like_OxRdtase_N"/>
</dbReference>
<evidence type="ECO:0000313" key="5">
    <source>
        <dbReference type="Proteomes" id="UP000298030"/>
    </source>
</evidence>
<dbReference type="SUPFAM" id="SSF55347">
    <property type="entry name" value="Glyceraldehyde-3-phosphate dehydrogenase-like, C-terminal domain"/>
    <property type="match status" value="1"/>
</dbReference>
<comment type="caution">
    <text evidence="4">The sequence shown here is derived from an EMBL/GenBank/DDBJ whole genome shotgun (WGS) entry which is preliminary data.</text>
</comment>
<reference evidence="4 5" key="1">
    <citation type="journal article" date="2019" name="Nat. Ecol. Evol.">
        <title>Megaphylogeny resolves global patterns of mushroom evolution.</title>
        <authorList>
            <person name="Varga T."/>
            <person name="Krizsan K."/>
            <person name="Foldi C."/>
            <person name="Dima B."/>
            <person name="Sanchez-Garcia M."/>
            <person name="Sanchez-Ramirez S."/>
            <person name="Szollosi G.J."/>
            <person name="Szarkandi J.G."/>
            <person name="Papp V."/>
            <person name="Albert L."/>
            <person name="Andreopoulos W."/>
            <person name="Angelini C."/>
            <person name="Antonin V."/>
            <person name="Barry K.W."/>
            <person name="Bougher N.L."/>
            <person name="Buchanan P."/>
            <person name="Buyck B."/>
            <person name="Bense V."/>
            <person name="Catcheside P."/>
            <person name="Chovatia M."/>
            <person name="Cooper J."/>
            <person name="Damon W."/>
            <person name="Desjardin D."/>
            <person name="Finy P."/>
            <person name="Geml J."/>
            <person name="Haridas S."/>
            <person name="Hughes K."/>
            <person name="Justo A."/>
            <person name="Karasinski D."/>
            <person name="Kautmanova I."/>
            <person name="Kiss B."/>
            <person name="Kocsube S."/>
            <person name="Kotiranta H."/>
            <person name="LaButti K.M."/>
            <person name="Lechner B.E."/>
            <person name="Liimatainen K."/>
            <person name="Lipzen A."/>
            <person name="Lukacs Z."/>
            <person name="Mihaltcheva S."/>
            <person name="Morgado L.N."/>
            <person name="Niskanen T."/>
            <person name="Noordeloos M.E."/>
            <person name="Ohm R.A."/>
            <person name="Ortiz-Santana B."/>
            <person name="Ovrebo C."/>
            <person name="Racz N."/>
            <person name="Riley R."/>
            <person name="Savchenko A."/>
            <person name="Shiryaev A."/>
            <person name="Soop K."/>
            <person name="Spirin V."/>
            <person name="Szebenyi C."/>
            <person name="Tomsovsky M."/>
            <person name="Tulloss R.E."/>
            <person name="Uehling J."/>
            <person name="Grigoriev I.V."/>
            <person name="Vagvolgyi C."/>
            <person name="Papp T."/>
            <person name="Martin F.M."/>
            <person name="Miettinen O."/>
            <person name="Hibbett D.S."/>
            <person name="Nagy L.G."/>
        </authorList>
    </citation>
    <scope>NUCLEOTIDE SEQUENCE [LARGE SCALE GENOMIC DNA]</scope>
    <source>
        <strain evidence="4 5">FP101781</strain>
    </source>
</reference>
<organism evidence="4 5">
    <name type="scientific">Coprinellus micaceus</name>
    <name type="common">Glistening ink-cap mushroom</name>
    <name type="synonym">Coprinus micaceus</name>
    <dbReference type="NCBI Taxonomy" id="71717"/>
    <lineage>
        <taxon>Eukaryota</taxon>
        <taxon>Fungi</taxon>
        <taxon>Dikarya</taxon>
        <taxon>Basidiomycota</taxon>
        <taxon>Agaricomycotina</taxon>
        <taxon>Agaricomycetes</taxon>
        <taxon>Agaricomycetidae</taxon>
        <taxon>Agaricales</taxon>
        <taxon>Agaricineae</taxon>
        <taxon>Psathyrellaceae</taxon>
        <taxon>Coprinellus</taxon>
    </lineage>
</organism>
<dbReference type="InterPro" id="IPR055080">
    <property type="entry name" value="Gal80p-like_C"/>
</dbReference>
<dbReference type="GO" id="GO:0016491">
    <property type="term" value="F:oxidoreductase activity"/>
    <property type="evidence" value="ECO:0007669"/>
    <property type="project" value="UniProtKB-KW"/>
</dbReference>
<dbReference type="GO" id="GO:0000166">
    <property type="term" value="F:nucleotide binding"/>
    <property type="evidence" value="ECO:0007669"/>
    <property type="project" value="InterPro"/>
</dbReference>
<dbReference type="EMBL" id="QPFP01000015">
    <property type="protein sequence ID" value="TEB32411.1"/>
    <property type="molecule type" value="Genomic_DNA"/>
</dbReference>
<dbReference type="InterPro" id="IPR050463">
    <property type="entry name" value="Gfo/Idh/MocA_oxidrdct_glycsds"/>
</dbReference>
<dbReference type="InterPro" id="IPR036291">
    <property type="entry name" value="NAD(P)-bd_dom_sf"/>
</dbReference>
<dbReference type="PANTHER" id="PTHR43818:SF11">
    <property type="entry name" value="BCDNA.GH03377"/>
    <property type="match status" value="1"/>
</dbReference>
<dbReference type="PANTHER" id="PTHR43818">
    <property type="entry name" value="BCDNA.GH03377"/>
    <property type="match status" value="1"/>
</dbReference>
<dbReference type="SUPFAM" id="SSF51735">
    <property type="entry name" value="NAD(P)-binding Rossmann-fold domains"/>
    <property type="match status" value="1"/>
</dbReference>
<dbReference type="AlphaFoldDB" id="A0A4Y7TEI4"/>
<gene>
    <name evidence="4" type="ORF">FA13DRAFT_1773754</name>
</gene>
<name>A0A4Y7TEI4_COPMI</name>
<keyword evidence="1" id="KW-0560">Oxidoreductase</keyword>
<protein>
    <submittedName>
        <fullName evidence="4">NAD-binding Rossmann fold oxidoreductase</fullName>
    </submittedName>
</protein>
<evidence type="ECO:0000256" key="1">
    <source>
        <dbReference type="ARBA" id="ARBA00023002"/>
    </source>
</evidence>
<dbReference type="Proteomes" id="UP000298030">
    <property type="component" value="Unassembled WGS sequence"/>
</dbReference>
<evidence type="ECO:0000259" key="3">
    <source>
        <dbReference type="Pfam" id="PF22685"/>
    </source>
</evidence>
<feature type="domain" description="Gal80p-like C-terminal" evidence="3">
    <location>
        <begin position="154"/>
        <end position="306"/>
    </location>
</feature>
<feature type="domain" description="Gfo/Idh/MocA-like oxidoreductase N-terminal" evidence="2">
    <location>
        <begin position="16"/>
        <end position="142"/>
    </location>
</feature>
<dbReference type="Pfam" id="PF22685">
    <property type="entry name" value="Gal80p_C-like"/>
    <property type="match status" value="1"/>
</dbReference>
<evidence type="ECO:0000313" key="4">
    <source>
        <dbReference type="EMBL" id="TEB32411.1"/>
    </source>
</evidence>
<keyword evidence="5" id="KW-1185">Reference proteome</keyword>
<evidence type="ECO:0000259" key="2">
    <source>
        <dbReference type="Pfam" id="PF01408"/>
    </source>
</evidence>
<accession>A0A4Y7TEI4</accession>
<dbReference type="OrthoDB" id="64915at2759"/>